<organism evidence="1 2">
    <name type="scientific">Pedobacter westerhofensis</name>
    <dbReference type="NCBI Taxonomy" id="425512"/>
    <lineage>
        <taxon>Bacteria</taxon>
        <taxon>Pseudomonadati</taxon>
        <taxon>Bacteroidota</taxon>
        <taxon>Sphingobacteriia</taxon>
        <taxon>Sphingobacteriales</taxon>
        <taxon>Sphingobacteriaceae</taxon>
        <taxon>Pedobacter</taxon>
    </lineage>
</organism>
<name>A0A521C5W9_9SPHI</name>
<evidence type="ECO:0000313" key="1">
    <source>
        <dbReference type="EMBL" id="SMO54808.1"/>
    </source>
</evidence>
<proteinExistence type="predicted"/>
<protein>
    <submittedName>
        <fullName evidence="1">Uncharacterized protein</fullName>
    </submittedName>
</protein>
<dbReference type="InterPro" id="IPR029044">
    <property type="entry name" value="Nucleotide-diphossugar_trans"/>
</dbReference>
<keyword evidence="2" id="KW-1185">Reference proteome</keyword>
<gene>
    <name evidence="1" type="ORF">SAMN06265348_103250</name>
</gene>
<dbReference type="AlphaFoldDB" id="A0A521C5W9"/>
<sequence length="315" mass="35196">MNLVVCTIFEKHYHYGLAALVDSLHKYGFSGEIYAGYRGALPEWSSAATENTSLEWKGASTLKVTESINVHFLPLLTDFHLANYKPEFMLKLINGLAKNAGGIVYFDPDIVIKCQWDFFETWTSYGVSLVHEIISNDMPATHPIRKGWEAVIKSSNREIKRNITSYINSGFCGVIKENVEFLETWADIIQVAIREYGFKSNEFAHSKRTDLFFAKDQDAFNIAAMCSESPISELGAEGMDFINGGFTMSHAVGVGKPWRKNFITSALKGIPPSSADKLFWSSVDGPLKPYSSSQIKTKKIALGVASLIGRFYRKN</sequence>
<accession>A0A521C5W9</accession>
<dbReference type="RefSeq" id="WP_142527447.1">
    <property type="nucleotide sequence ID" value="NZ_CBCSJO010000004.1"/>
</dbReference>
<dbReference type="Proteomes" id="UP000320300">
    <property type="component" value="Unassembled WGS sequence"/>
</dbReference>
<reference evidence="1 2" key="1">
    <citation type="submission" date="2017-05" db="EMBL/GenBank/DDBJ databases">
        <authorList>
            <person name="Varghese N."/>
            <person name="Submissions S."/>
        </authorList>
    </citation>
    <scope>NUCLEOTIDE SEQUENCE [LARGE SCALE GENOMIC DNA]</scope>
    <source>
        <strain evidence="1 2">DSM 19036</strain>
    </source>
</reference>
<dbReference type="EMBL" id="FXTN01000003">
    <property type="protein sequence ID" value="SMO54808.1"/>
    <property type="molecule type" value="Genomic_DNA"/>
</dbReference>
<dbReference type="SUPFAM" id="SSF53448">
    <property type="entry name" value="Nucleotide-diphospho-sugar transferases"/>
    <property type="match status" value="1"/>
</dbReference>
<evidence type="ECO:0000313" key="2">
    <source>
        <dbReference type="Proteomes" id="UP000320300"/>
    </source>
</evidence>
<dbReference type="OrthoDB" id="8479124at2"/>